<accession>A0A9P7KHY3</accession>
<evidence type="ECO:0000256" key="4">
    <source>
        <dbReference type="ARBA" id="ARBA00023024"/>
    </source>
</evidence>
<protein>
    <recommendedName>
        <fullName evidence="2">chitinase</fullName>
        <ecNumber evidence="2">3.2.1.14</ecNumber>
    </recommendedName>
</protein>
<dbReference type="GO" id="GO:0008843">
    <property type="term" value="F:endochitinase activity"/>
    <property type="evidence" value="ECO:0007669"/>
    <property type="project" value="UniProtKB-EC"/>
</dbReference>
<dbReference type="Proteomes" id="UP000717328">
    <property type="component" value="Unassembled WGS sequence"/>
</dbReference>
<organism evidence="12 13">
    <name type="scientific">Sphagnurus paluster</name>
    <dbReference type="NCBI Taxonomy" id="117069"/>
    <lineage>
        <taxon>Eukaryota</taxon>
        <taxon>Fungi</taxon>
        <taxon>Dikarya</taxon>
        <taxon>Basidiomycota</taxon>
        <taxon>Agaricomycotina</taxon>
        <taxon>Agaricomycetes</taxon>
        <taxon>Agaricomycetidae</taxon>
        <taxon>Agaricales</taxon>
        <taxon>Tricholomatineae</taxon>
        <taxon>Lyophyllaceae</taxon>
        <taxon>Sphagnurus</taxon>
    </lineage>
</organism>
<gene>
    <name evidence="12" type="ORF">H0H81_001614</name>
</gene>
<dbReference type="GO" id="GO:0006032">
    <property type="term" value="P:chitin catabolic process"/>
    <property type="evidence" value="ECO:0007669"/>
    <property type="project" value="UniProtKB-KW"/>
</dbReference>
<proteinExistence type="inferred from homology"/>
<evidence type="ECO:0000259" key="11">
    <source>
        <dbReference type="PROSITE" id="PS51910"/>
    </source>
</evidence>
<dbReference type="PROSITE" id="PS01095">
    <property type="entry name" value="GH18_1"/>
    <property type="match status" value="1"/>
</dbReference>
<dbReference type="EC" id="3.2.1.14" evidence="2"/>
<dbReference type="PANTHER" id="PTHR45708:SF49">
    <property type="entry name" value="ENDOCHITINASE"/>
    <property type="match status" value="1"/>
</dbReference>
<dbReference type="EMBL" id="JABCKI010000065">
    <property type="protein sequence ID" value="KAG5653231.1"/>
    <property type="molecule type" value="Genomic_DNA"/>
</dbReference>
<keyword evidence="13" id="KW-1185">Reference proteome</keyword>
<keyword evidence="5" id="KW-0119">Carbohydrate metabolism</keyword>
<dbReference type="InterPro" id="IPR001223">
    <property type="entry name" value="Glyco_hydro18_cat"/>
</dbReference>
<dbReference type="Pfam" id="PF00704">
    <property type="entry name" value="Glyco_hydro_18"/>
    <property type="match status" value="1"/>
</dbReference>
<evidence type="ECO:0000256" key="2">
    <source>
        <dbReference type="ARBA" id="ARBA00012729"/>
    </source>
</evidence>
<dbReference type="AlphaFoldDB" id="A0A9P7KHY3"/>
<dbReference type="SUPFAM" id="SSF51445">
    <property type="entry name" value="(Trans)glycosidases"/>
    <property type="match status" value="1"/>
</dbReference>
<dbReference type="GO" id="GO:0000272">
    <property type="term" value="P:polysaccharide catabolic process"/>
    <property type="evidence" value="ECO:0007669"/>
    <property type="project" value="UniProtKB-KW"/>
</dbReference>
<dbReference type="OrthoDB" id="6020543at2759"/>
<dbReference type="InterPro" id="IPR001579">
    <property type="entry name" value="Glyco_hydro_18_chit_AS"/>
</dbReference>
<keyword evidence="6 8" id="KW-0326">Glycosidase</keyword>
<dbReference type="InterPro" id="IPR050542">
    <property type="entry name" value="Glycosyl_Hydrlase18_Chitinase"/>
</dbReference>
<feature type="signal peptide" evidence="10">
    <location>
        <begin position="1"/>
        <end position="22"/>
    </location>
</feature>
<evidence type="ECO:0000256" key="1">
    <source>
        <dbReference type="ARBA" id="ARBA00000822"/>
    </source>
</evidence>
<comment type="caution">
    <text evidence="12">The sequence shown here is derived from an EMBL/GenBank/DDBJ whole genome shotgun (WGS) entry which is preliminary data.</text>
</comment>
<dbReference type="Gene3D" id="3.20.20.80">
    <property type="entry name" value="Glycosidases"/>
    <property type="match status" value="1"/>
</dbReference>
<keyword evidence="3 8" id="KW-0378">Hydrolase</keyword>
<reference evidence="12" key="1">
    <citation type="submission" date="2021-02" db="EMBL/GenBank/DDBJ databases">
        <authorList>
            <person name="Nieuwenhuis M."/>
            <person name="Van De Peppel L.J.J."/>
        </authorList>
    </citation>
    <scope>NUCLEOTIDE SEQUENCE</scope>
    <source>
        <strain evidence="12">D49</strain>
    </source>
</reference>
<comment type="similarity">
    <text evidence="9">Belongs to the glycosyl hydrolase 18 family.</text>
</comment>
<keyword evidence="7" id="KW-0624">Polysaccharide degradation</keyword>
<evidence type="ECO:0000256" key="6">
    <source>
        <dbReference type="ARBA" id="ARBA00023295"/>
    </source>
</evidence>
<evidence type="ECO:0000256" key="8">
    <source>
        <dbReference type="RuleBase" id="RU000489"/>
    </source>
</evidence>
<evidence type="ECO:0000256" key="5">
    <source>
        <dbReference type="ARBA" id="ARBA00023277"/>
    </source>
</evidence>
<dbReference type="PROSITE" id="PS51910">
    <property type="entry name" value="GH18_2"/>
    <property type="match status" value="1"/>
</dbReference>
<keyword evidence="10" id="KW-0732">Signal</keyword>
<dbReference type="GO" id="GO:0005576">
    <property type="term" value="C:extracellular region"/>
    <property type="evidence" value="ECO:0007669"/>
    <property type="project" value="TreeGrafter"/>
</dbReference>
<feature type="domain" description="GH18" evidence="11">
    <location>
        <begin position="30"/>
        <end position="199"/>
    </location>
</feature>
<dbReference type="PANTHER" id="PTHR45708">
    <property type="entry name" value="ENDOCHITINASE"/>
    <property type="match status" value="1"/>
</dbReference>
<sequence length="199" mass="21109">MVLKSALSVGWLLLTLPFLLVASFDNSRSDNLAVYYGQNSYGATHSDTANWQKTLSTYCQDDTINAIPLAFLHVFFSTGGLPEIDLANTCNSNNNVFPGTRLAKCPSLANDIKACQARGKIVTISLGGATGLASFTSDAQARTFAETVWNLFLGGTSTTRPFGDAVLDGVDLDIEGGSGKGLTAFVTRIRELSQGASKK</sequence>
<feature type="chain" id="PRO_5040470475" description="chitinase" evidence="10">
    <location>
        <begin position="23"/>
        <end position="199"/>
    </location>
</feature>
<keyword evidence="4" id="KW-0146">Chitin degradation</keyword>
<evidence type="ECO:0000256" key="7">
    <source>
        <dbReference type="ARBA" id="ARBA00023326"/>
    </source>
</evidence>
<comment type="catalytic activity">
    <reaction evidence="1">
        <text>Random endo-hydrolysis of N-acetyl-beta-D-glucosaminide (1-&gt;4)-beta-linkages in chitin and chitodextrins.</text>
        <dbReference type="EC" id="3.2.1.14"/>
    </reaction>
</comment>
<dbReference type="InterPro" id="IPR017853">
    <property type="entry name" value="GH"/>
</dbReference>
<evidence type="ECO:0000313" key="12">
    <source>
        <dbReference type="EMBL" id="KAG5653231.1"/>
    </source>
</evidence>
<evidence type="ECO:0000256" key="10">
    <source>
        <dbReference type="SAM" id="SignalP"/>
    </source>
</evidence>
<evidence type="ECO:0000313" key="13">
    <source>
        <dbReference type="Proteomes" id="UP000717328"/>
    </source>
</evidence>
<name>A0A9P7KHY3_9AGAR</name>
<evidence type="ECO:0000256" key="3">
    <source>
        <dbReference type="ARBA" id="ARBA00022801"/>
    </source>
</evidence>
<reference evidence="12" key="2">
    <citation type="submission" date="2021-10" db="EMBL/GenBank/DDBJ databases">
        <title>Phylogenomics reveals ancestral predisposition of the termite-cultivated fungus Termitomyces towards a domesticated lifestyle.</title>
        <authorList>
            <person name="Auxier B."/>
            <person name="Grum-Grzhimaylo A."/>
            <person name="Cardenas M.E."/>
            <person name="Lodge J.D."/>
            <person name="Laessoe T."/>
            <person name="Pedersen O."/>
            <person name="Smith M.E."/>
            <person name="Kuyper T.W."/>
            <person name="Franco-Molano E.A."/>
            <person name="Baroni T.J."/>
            <person name="Aanen D.K."/>
        </authorList>
    </citation>
    <scope>NUCLEOTIDE SEQUENCE</scope>
    <source>
        <strain evidence="12">D49</strain>
    </source>
</reference>
<evidence type="ECO:0000256" key="9">
    <source>
        <dbReference type="RuleBase" id="RU004453"/>
    </source>
</evidence>